<sequence length="411" mass="41846">MERVMSLPYPPVYLDNAASTALVPEAAAAMAAAWAHPGNASSLHGSGRAARRMLEESRESIARDLGARPSEVIFTGGGTESDNLAVKGIFEARRREDPRRRKIVISAIEHHAVLDPAQWLADEAGAELVVLPVDGHGFVSPDSVRAALEEHAGEVALISVMWANNEVGTVQPIAEIARLGAEAGIPVHSDAVAAVGHLPVDFAASGLSAMTVAAHKFGGPQGTGVLVIGRDVACVPLLHGGGHERDLRSGTPDVASAAGMAAALRTAVAGCDTDSRRVAALRDRLAGVLGAVDGVRINGALPIEPDLALPGVLHVSIDGCEGDSLLMLLDAKGVECSTGSACTAGVAAASHVLLAMGFDTATARGSLRFSLGTGNTEDDVDLVGEVIGEVVDRARAAGLLSAVGARAGGES</sequence>
<dbReference type="InterPro" id="IPR016454">
    <property type="entry name" value="Cysteine_dSase"/>
</dbReference>
<comment type="cofactor">
    <cofactor evidence="1">
        <name>pyridoxal 5'-phosphate</name>
        <dbReference type="ChEBI" id="CHEBI:597326"/>
    </cofactor>
</comment>
<evidence type="ECO:0000256" key="4">
    <source>
        <dbReference type="ARBA" id="ARBA00022723"/>
    </source>
</evidence>
<keyword evidence="6" id="KW-0408">Iron</keyword>
<keyword evidence="11" id="KW-1185">Reference proteome</keyword>
<organism evidence="10 11">
    <name type="scientific">Gordonia cholesterolivorans</name>
    <dbReference type="NCBI Taxonomy" id="559625"/>
    <lineage>
        <taxon>Bacteria</taxon>
        <taxon>Bacillati</taxon>
        <taxon>Actinomycetota</taxon>
        <taxon>Actinomycetes</taxon>
        <taxon>Mycobacteriales</taxon>
        <taxon>Gordoniaceae</taxon>
        <taxon>Gordonia</taxon>
    </lineage>
</organism>
<evidence type="ECO:0000256" key="6">
    <source>
        <dbReference type="ARBA" id="ARBA00023004"/>
    </source>
</evidence>
<accession>A0ABP5UWG1</accession>
<keyword evidence="4" id="KW-0479">Metal-binding</keyword>
<dbReference type="Pfam" id="PF00266">
    <property type="entry name" value="Aminotran_5"/>
    <property type="match status" value="1"/>
</dbReference>
<dbReference type="EMBL" id="BAAARB010000019">
    <property type="protein sequence ID" value="GAA2388062.1"/>
    <property type="molecule type" value="Genomic_DNA"/>
</dbReference>
<dbReference type="InterPro" id="IPR015424">
    <property type="entry name" value="PyrdxlP-dep_Trfase"/>
</dbReference>
<evidence type="ECO:0000313" key="10">
    <source>
        <dbReference type="EMBL" id="GAA2388062.1"/>
    </source>
</evidence>
<dbReference type="PANTHER" id="PTHR11601">
    <property type="entry name" value="CYSTEINE DESULFURYLASE FAMILY MEMBER"/>
    <property type="match status" value="1"/>
</dbReference>
<feature type="domain" description="Aminotransferase class V" evidence="9">
    <location>
        <begin position="12"/>
        <end position="382"/>
    </location>
</feature>
<dbReference type="PANTHER" id="PTHR11601:SF34">
    <property type="entry name" value="CYSTEINE DESULFURASE"/>
    <property type="match status" value="1"/>
</dbReference>
<protein>
    <submittedName>
        <fullName evidence="10">Cysteine desulfurase family protein</fullName>
    </submittedName>
</protein>
<name>A0ABP5UWG1_9ACTN</name>
<evidence type="ECO:0000256" key="7">
    <source>
        <dbReference type="ARBA" id="ARBA00023014"/>
    </source>
</evidence>
<dbReference type="Proteomes" id="UP001501170">
    <property type="component" value="Unassembled WGS sequence"/>
</dbReference>
<evidence type="ECO:0000256" key="1">
    <source>
        <dbReference type="ARBA" id="ARBA00001933"/>
    </source>
</evidence>
<evidence type="ECO:0000256" key="5">
    <source>
        <dbReference type="ARBA" id="ARBA00022898"/>
    </source>
</evidence>
<dbReference type="PIRSF" id="PIRSF005572">
    <property type="entry name" value="NifS"/>
    <property type="match status" value="1"/>
</dbReference>
<keyword evidence="3" id="KW-0808">Transferase</keyword>
<keyword evidence="7" id="KW-0411">Iron-sulfur</keyword>
<comment type="catalytic activity">
    <reaction evidence="8">
        <text>(sulfur carrier)-H + L-cysteine = (sulfur carrier)-SH + L-alanine</text>
        <dbReference type="Rhea" id="RHEA:43892"/>
        <dbReference type="Rhea" id="RHEA-COMP:14737"/>
        <dbReference type="Rhea" id="RHEA-COMP:14739"/>
        <dbReference type="ChEBI" id="CHEBI:29917"/>
        <dbReference type="ChEBI" id="CHEBI:35235"/>
        <dbReference type="ChEBI" id="CHEBI:57972"/>
        <dbReference type="ChEBI" id="CHEBI:64428"/>
        <dbReference type="EC" id="2.8.1.7"/>
    </reaction>
</comment>
<dbReference type="Gene3D" id="1.10.260.50">
    <property type="match status" value="1"/>
</dbReference>
<keyword evidence="5" id="KW-0663">Pyridoxal phosphate</keyword>
<gene>
    <name evidence="10" type="ORF">GCM10009855_30230</name>
</gene>
<reference evidence="11" key="1">
    <citation type="journal article" date="2019" name="Int. J. Syst. Evol. Microbiol.">
        <title>The Global Catalogue of Microorganisms (GCM) 10K type strain sequencing project: providing services to taxonomists for standard genome sequencing and annotation.</title>
        <authorList>
            <consortium name="The Broad Institute Genomics Platform"/>
            <consortium name="The Broad Institute Genome Sequencing Center for Infectious Disease"/>
            <person name="Wu L."/>
            <person name="Ma J."/>
        </authorList>
    </citation>
    <scope>NUCLEOTIDE SEQUENCE [LARGE SCALE GENOMIC DNA]</scope>
    <source>
        <strain evidence="11">JCM 16227</strain>
    </source>
</reference>
<evidence type="ECO:0000313" key="11">
    <source>
        <dbReference type="Proteomes" id="UP001501170"/>
    </source>
</evidence>
<evidence type="ECO:0000256" key="2">
    <source>
        <dbReference type="ARBA" id="ARBA00006490"/>
    </source>
</evidence>
<dbReference type="InterPro" id="IPR015422">
    <property type="entry name" value="PyrdxlP-dep_Trfase_small"/>
</dbReference>
<evidence type="ECO:0000256" key="8">
    <source>
        <dbReference type="ARBA" id="ARBA00050776"/>
    </source>
</evidence>
<evidence type="ECO:0000256" key="3">
    <source>
        <dbReference type="ARBA" id="ARBA00022679"/>
    </source>
</evidence>
<dbReference type="Gene3D" id="3.90.1150.10">
    <property type="entry name" value="Aspartate Aminotransferase, domain 1"/>
    <property type="match status" value="1"/>
</dbReference>
<proteinExistence type="inferred from homology"/>
<dbReference type="SUPFAM" id="SSF53383">
    <property type="entry name" value="PLP-dependent transferases"/>
    <property type="match status" value="1"/>
</dbReference>
<dbReference type="Gene3D" id="3.40.640.10">
    <property type="entry name" value="Type I PLP-dependent aspartate aminotransferase-like (Major domain)"/>
    <property type="match status" value="1"/>
</dbReference>
<dbReference type="InterPro" id="IPR015421">
    <property type="entry name" value="PyrdxlP-dep_Trfase_major"/>
</dbReference>
<comment type="similarity">
    <text evidence="2">Belongs to the class-V pyridoxal-phosphate-dependent aminotransferase family. NifS/IscS subfamily.</text>
</comment>
<comment type="caution">
    <text evidence="10">The sequence shown here is derived from an EMBL/GenBank/DDBJ whole genome shotgun (WGS) entry which is preliminary data.</text>
</comment>
<evidence type="ECO:0000259" key="9">
    <source>
        <dbReference type="Pfam" id="PF00266"/>
    </source>
</evidence>
<dbReference type="InterPro" id="IPR000192">
    <property type="entry name" value="Aminotrans_V_dom"/>
</dbReference>